<dbReference type="AlphaFoldDB" id="A0A4P9ZSI8"/>
<dbReference type="InterPro" id="IPR038356">
    <property type="entry name" value="Tma16_sf"/>
</dbReference>
<gene>
    <name evidence="3" type="ORF">BJ085DRAFT_39058</name>
</gene>
<dbReference type="GO" id="GO:0005634">
    <property type="term" value="C:nucleus"/>
    <property type="evidence" value="ECO:0007669"/>
    <property type="project" value="TreeGrafter"/>
</dbReference>
<feature type="compositionally biased region" description="Low complexity" evidence="2">
    <location>
        <begin position="194"/>
        <end position="207"/>
    </location>
</feature>
<dbReference type="PANTHER" id="PTHR13349:SF2">
    <property type="entry name" value="TRANSLATION MACHINERY-ASSOCIATED PROTEIN 16"/>
    <property type="match status" value="1"/>
</dbReference>
<evidence type="ECO:0000256" key="2">
    <source>
        <dbReference type="SAM" id="MobiDB-lite"/>
    </source>
</evidence>
<name>A0A4P9ZSI8_9FUNG</name>
<dbReference type="Gene3D" id="1.20.1440.170">
    <property type="entry name" value="Translation machinery-associated protein 16-like"/>
    <property type="match status" value="1"/>
</dbReference>
<feature type="region of interest" description="Disordered" evidence="2">
    <location>
        <begin position="194"/>
        <end position="221"/>
    </location>
</feature>
<evidence type="ECO:0008006" key="5">
    <source>
        <dbReference type="Google" id="ProtNLM"/>
    </source>
</evidence>
<evidence type="ECO:0000313" key="3">
    <source>
        <dbReference type="EMBL" id="RKP36536.1"/>
    </source>
</evidence>
<evidence type="ECO:0000313" key="4">
    <source>
        <dbReference type="Proteomes" id="UP000268162"/>
    </source>
</evidence>
<comment type="similarity">
    <text evidence="1">Belongs to the TMA16 family.</text>
</comment>
<reference evidence="4" key="1">
    <citation type="journal article" date="2018" name="Nat. Microbiol.">
        <title>Leveraging single-cell genomics to expand the fungal tree of life.</title>
        <authorList>
            <person name="Ahrendt S.R."/>
            <person name="Quandt C.A."/>
            <person name="Ciobanu D."/>
            <person name="Clum A."/>
            <person name="Salamov A."/>
            <person name="Andreopoulos B."/>
            <person name="Cheng J.F."/>
            <person name="Woyke T."/>
            <person name="Pelin A."/>
            <person name="Henrissat B."/>
            <person name="Reynolds N.K."/>
            <person name="Benny G.L."/>
            <person name="Smith M.E."/>
            <person name="James T.Y."/>
            <person name="Grigoriev I.V."/>
        </authorList>
    </citation>
    <scope>NUCLEOTIDE SEQUENCE [LARGE SCALE GENOMIC DNA]</scope>
    <source>
        <strain evidence="4">RSA 468</strain>
    </source>
</reference>
<dbReference type="Proteomes" id="UP000268162">
    <property type="component" value="Unassembled WGS sequence"/>
</dbReference>
<proteinExistence type="inferred from homology"/>
<dbReference type="EMBL" id="ML002637">
    <property type="protein sequence ID" value="RKP36536.1"/>
    <property type="molecule type" value="Genomic_DNA"/>
</dbReference>
<evidence type="ECO:0000256" key="1">
    <source>
        <dbReference type="ARBA" id="ARBA00034127"/>
    </source>
</evidence>
<organism evidence="3 4">
    <name type="scientific">Dimargaris cristalligena</name>
    <dbReference type="NCBI Taxonomy" id="215637"/>
    <lineage>
        <taxon>Eukaryota</taxon>
        <taxon>Fungi</taxon>
        <taxon>Fungi incertae sedis</taxon>
        <taxon>Zoopagomycota</taxon>
        <taxon>Kickxellomycotina</taxon>
        <taxon>Dimargaritomycetes</taxon>
        <taxon>Dimargaritales</taxon>
        <taxon>Dimargaritaceae</taxon>
        <taxon>Dimargaris</taxon>
    </lineage>
</organism>
<dbReference type="PANTHER" id="PTHR13349">
    <property type="entry name" value="TRANSLATION MACHINERY-ASSOCIATED PROTEIN 16"/>
    <property type="match status" value="1"/>
</dbReference>
<dbReference type="STRING" id="215637.A0A4P9ZSI8"/>
<dbReference type="OrthoDB" id="270284at2759"/>
<sequence length="221" mass="25338">MPLVVRNRTLIQHSLTNTFVPDRRARYSSRLTTMPNNKKKSLKNIKGKETAHPYSRKARQIQRSLLRHDKFVEGRSSRLGLQNKSSERYLWFRYAMDDAKKSLSKAEVHELVQMYIERNDGEIEKLLSERRKGQPMPKNIEVLKMIKKSTDDEYRSGLKLPDLTHIATVEYLRDWNGDMNGIANMKFIIMTKPKPTTADSAPSSTSAIPGTDGTDTVMAVV</sequence>
<keyword evidence="4" id="KW-1185">Reference proteome</keyword>
<protein>
    <recommendedName>
        <fullName evidence="5">Translation machinery-associated protein 16</fullName>
    </recommendedName>
</protein>
<dbReference type="Pfam" id="PF11176">
    <property type="entry name" value="Tma16"/>
    <property type="match status" value="1"/>
</dbReference>
<dbReference type="InterPro" id="IPR021346">
    <property type="entry name" value="Tma16"/>
</dbReference>
<accession>A0A4P9ZSI8</accession>